<evidence type="ECO:0000313" key="3">
    <source>
        <dbReference type="Proteomes" id="UP000271426"/>
    </source>
</evidence>
<dbReference type="EMBL" id="CP033898">
    <property type="protein sequence ID" value="AZA08460.1"/>
    <property type="molecule type" value="Genomic_DNA"/>
</dbReference>
<dbReference type="AlphaFoldDB" id="A0A3G6IWI9"/>
<dbReference type="KEGG" id="cpso:CPPEL_01565"/>
<protein>
    <recommendedName>
        <fullName evidence="1">DUF4236 domain-containing protein</fullName>
    </recommendedName>
</protein>
<keyword evidence="3" id="KW-1185">Reference proteome</keyword>
<gene>
    <name evidence="2" type="ORF">CPPEL_01565</name>
</gene>
<sequence length="62" mass="7378">MFFSFRKILRPTSRSRIIVSRSGISYSYRLGPVRYTRNANGSRTKTIHTPVKGLTYRRTRRR</sequence>
<feature type="domain" description="DUF4236" evidence="1">
    <location>
        <begin position="3"/>
        <end position="57"/>
    </location>
</feature>
<name>A0A3G6IWI9_9CORY</name>
<evidence type="ECO:0000313" key="2">
    <source>
        <dbReference type="EMBL" id="AZA08460.1"/>
    </source>
</evidence>
<dbReference type="Proteomes" id="UP000271426">
    <property type="component" value="Chromosome"/>
</dbReference>
<organism evidence="2 3">
    <name type="scientific">Corynebacterium pseudopelargi</name>
    <dbReference type="NCBI Taxonomy" id="2080757"/>
    <lineage>
        <taxon>Bacteria</taxon>
        <taxon>Bacillati</taxon>
        <taxon>Actinomycetota</taxon>
        <taxon>Actinomycetes</taxon>
        <taxon>Mycobacteriales</taxon>
        <taxon>Corynebacteriaceae</taxon>
        <taxon>Corynebacterium</taxon>
    </lineage>
</organism>
<accession>A0A3G6IWI9</accession>
<evidence type="ECO:0000259" key="1">
    <source>
        <dbReference type="Pfam" id="PF14020"/>
    </source>
</evidence>
<reference evidence="2 3" key="1">
    <citation type="submission" date="2018-11" db="EMBL/GenBank/DDBJ databases">
        <authorList>
            <person name="Kleinhagauer T."/>
            <person name="Glaeser S.P."/>
            <person name="Spergser J."/>
            <person name="Ruckert C."/>
            <person name="Kaempfer P."/>
            <person name="Busse H.-J."/>
        </authorList>
    </citation>
    <scope>NUCLEOTIDE SEQUENCE [LARGE SCALE GENOMIC DNA]</scope>
    <source>
        <strain evidence="2 3">812CH</strain>
    </source>
</reference>
<dbReference type="InterPro" id="IPR025330">
    <property type="entry name" value="DUF4236"/>
</dbReference>
<dbReference type="Pfam" id="PF14020">
    <property type="entry name" value="DUF4236"/>
    <property type="match status" value="1"/>
</dbReference>
<proteinExistence type="predicted"/>
<dbReference type="RefSeq" id="WP_164470343.1">
    <property type="nucleotide sequence ID" value="NZ_CP033898.1"/>
</dbReference>